<evidence type="ECO:0000256" key="3">
    <source>
        <dbReference type="ARBA" id="ARBA00022452"/>
    </source>
</evidence>
<accession>A0A1R1ICN1</accession>
<feature type="signal peptide" evidence="8">
    <location>
        <begin position="1"/>
        <end position="23"/>
    </location>
</feature>
<evidence type="ECO:0000256" key="4">
    <source>
        <dbReference type="ARBA" id="ARBA00022692"/>
    </source>
</evidence>
<dbReference type="InterPro" id="IPR005017">
    <property type="entry name" value="OMPP1/FadL/TodX"/>
</dbReference>
<organism evidence="9 10">
    <name type="scientific">Azonexus hydrophilus</name>
    <dbReference type="NCBI Taxonomy" id="418702"/>
    <lineage>
        <taxon>Bacteria</taxon>
        <taxon>Pseudomonadati</taxon>
        <taxon>Pseudomonadota</taxon>
        <taxon>Betaproteobacteria</taxon>
        <taxon>Rhodocyclales</taxon>
        <taxon>Azonexaceae</taxon>
        <taxon>Azonexus</taxon>
    </lineage>
</organism>
<dbReference type="EMBL" id="MTHD01000001">
    <property type="protein sequence ID" value="OMG56491.1"/>
    <property type="molecule type" value="Genomic_DNA"/>
</dbReference>
<evidence type="ECO:0000256" key="5">
    <source>
        <dbReference type="ARBA" id="ARBA00022729"/>
    </source>
</evidence>
<evidence type="ECO:0000256" key="1">
    <source>
        <dbReference type="ARBA" id="ARBA00004571"/>
    </source>
</evidence>
<evidence type="ECO:0000256" key="2">
    <source>
        <dbReference type="ARBA" id="ARBA00008163"/>
    </source>
</evidence>
<protein>
    <submittedName>
        <fullName evidence="9">Long-chain fatty acid transporter</fullName>
    </submittedName>
</protein>
<comment type="caution">
    <text evidence="9">The sequence shown here is derived from an EMBL/GenBank/DDBJ whole genome shotgun (WGS) entry which is preliminary data.</text>
</comment>
<keyword evidence="6" id="KW-0472">Membrane</keyword>
<keyword evidence="7" id="KW-0998">Cell outer membrane</keyword>
<evidence type="ECO:0000256" key="7">
    <source>
        <dbReference type="ARBA" id="ARBA00023237"/>
    </source>
</evidence>
<reference evidence="9 10" key="1">
    <citation type="submission" date="2016-10" db="EMBL/GenBank/DDBJ databases">
        <title>Alkaliphiles isolated from bioreactors.</title>
        <authorList>
            <person name="Salah Z."/>
            <person name="Rout S.P."/>
            <person name="Humphreys P.N."/>
        </authorList>
    </citation>
    <scope>NUCLEOTIDE SEQUENCE [LARGE SCALE GENOMIC DNA]</scope>
    <source>
        <strain evidence="9 10">ZS02</strain>
    </source>
</reference>
<keyword evidence="10" id="KW-1185">Reference proteome</keyword>
<keyword evidence="3" id="KW-1134">Transmembrane beta strand</keyword>
<keyword evidence="4" id="KW-0812">Transmembrane</keyword>
<name>A0A1R1ICN1_9RHOO</name>
<sequence>MIKTTMRTLPALMLLAFSGLASAAGFQSLEQNASGLGVAYAGSAAIADNASTVFYNPAGMTQLGGFHFSAGVVGVSESHKFRSVAGVSSGGDAGESAMLPNAYLTWQINPRLSAGLGISRPFQMATDYNAGWTGAAEGIESEISTVNINPAVAYKVNDKLALGFGLNYQTMDVRLTDSTASFKADDGAVGWNVGALFTLSPAMRVGVAYRSGIDYKLEGRRNGVAAKADVELPGVFTLSVWQQVSDRWEAMGDLSYTRWSSVDRVAVVNRATGAVLANEVFNADNAWRIAWGAAYKMSDTSKFKFGVAYDRSPVSDSNRSVRLPDNDRLWLSLGGQWKFGRASVIDAGYAYRYMRDAKIADGAAVGKYESGAHVVGVQYSVGF</sequence>
<dbReference type="Gene3D" id="2.40.160.60">
    <property type="entry name" value="Outer membrane protein transport protein (OMPP1/FadL/TodX)"/>
    <property type="match status" value="1"/>
</dbReference>
<dbReference type="RefSeq" id="WP_076091684.1">
    <property type="nucleotide sequence ID" value="NZ_MTHD01000001.1"/>
</dbReference>
<dbReference type="STRING" id="418702.BJN45_02420"/>
<gene>
    <name evidence="9" type="ORF">BJN45_02420</name>
</gene>
<dbReference type="Proteomes" id="UP000187526">
    <property type="component" value="Unassembled WGS sequence"/>
</dbReference>
<dbReference type="PANTHER" id="PTHR35093:SF3">
    <property type="entry name" value="LONG-CHAIN FATTY ACID TRANSPORT PROTEIN"/>
    <property type="match status" value="1"/>
</dbReference>
<dbReference type="AlphaFoldDB" id="A0A1R1ICN1"/>
<proteinExistence type="inferred from homology"/>
<evidence type="ECO:0000313" key="9">
    <source>
        <dbReference type="EMBL" id="OMG56491.1"/>
    </source>
</evidence>
<comment type="similarity">
    <text evidence="2">Belongs to the OmpP1/FadL family.</text>
</comment>
<evidence type="ECO:0000256" key="8">
    <source>
        <dbReference type="SAM" id="SignalP"/>
    </source>
</evidence>
<dbReference type="SUPFAM" id="SSF56935">
    <property type="entry name" value="Porins"/>
    <property type="match status" value="1"/>
</dbReference>
<dbReference type="OrthoDB" id="19849at2"/>
<keyword evidence="5 8" id="KW-0732">Signal</keyword>
<evidence type="ECO:0000313" key="10">
    <source>
        <dbReference type="Proteomes" id="UP000187526"/>
    </source>
</evidence>
<feature type="chain" id="PRO_5012932504" evidence="8">
    <location>
        <begin position="24"/>
        <end position="383"/>
    </location>
</feature>
<evidence type="ECO:0000256" key="6">
    <source>
        <dbReference type="ARBA" id="ARBA00023136"/>
    </source>
</evidence>
<dbReference type="GO" id="GO:0015483">
    <property type="term" value="F:long-chain fatty acid transporting porin activity"/>
    <property type="evidence" value="ECO:0007669"/>
    <property type="project" value="TreeGrafter"/>
</dbReference>
<comment type="subcellular location">
    <subcellularLocation>
        <location evidence="1">Cell outer membrane</location>
        <topology evidence="1">Multi-pass membrane protein</topology>
    </subcellularLocation>
</comment>
<dbReference type="PANTHER" id="PTHR35093">
    <property type="entry name" value="OUTER MEMBRANE PROTEIN NMB0088-RELATED"/>
    <property type="match status" value="1"/>
</dbReference>
<dbReference type="Pfam" id="PF03349">
    <property type="entry name" value="Toluene_X"/>
    <property type="match status" value="1"/>
</dbReference>
<dbReference type="GO" id="GO:0009279">
    <property type="term" value="C:cell outer membrane"/>
    <property type="evidence" value="ECO:0007669"/>
    <property type="project" value="UniProtKB-SubCell"/>
</dbReference>